<name>A0AAV4JZ09_9GAST</name>
<evidence type="ECO:0000256" key="1">
    <source>
        <dbReference type="SAM" id="MobiDB-lite"/>
    </source>
</evidence>
<dbReference type="AlphaFoldDB" id="A0AAV4JZ09"/>
<dbReference type="EMBL" id="BMAT01010548">
    <property type="protein sequence ID" value="GFS27660.1"/>
    <property type="molecule type" value="Genomic_DNA"/>
</dbReference>
<feature type="compositionally biased region" description="Low complexity" evidence="1">
    <location>
        <begin position="258"/>
        <end position="289"/>
    </location>
</feature>
<feature type="compositionally biased region" description="Low complexity" evidence="1">
    <location>
        <begin position="325"/>
        <end position="341"/>
    </location>
</feature>
<accession>A0AAV4JZ09</accession>
<reference evidence="2 3" key="1">
    <citation type="journal article" date="2021" name="Elife">
        <title>Chloroplast acquisition without the gene transfer in kleptoplastic sea slugs, Plakobranchus ocellatus.</title>
        <authorList>
            <person name="Maeda T."/>
            <person name="Takahashi S."/>
            <person name="Yoshida T."/>
            <person name="Shimamura S."/>
            <person name="Takaki Y."/>
            <person name="Nagai Y."/>
            <person name="Toyoda A."/>
            <person name="Suzuki Y."/>
            <person name="Arimoto A."/>
            <person name="Ishii H."/>
            <person name="Satoh N."/>
            <person name="Nishiyama T."/>
            <person name="Hasebe M."/>
            <person name="Maruyama T."/>
            <person name="Minagawa J."/>
            <person name="Obokata J."/>
            <person name="Shigenobu S."/>
        </authorList>
    </citation>
    <scope>NUCLEOTIDE SEQUENCE [LARGE SCALE GENOMIC DNA]</scope>
</reference>
<sequence length="765" mass="86820">MSKIRQARLLMKLLSLAVALVILAELGLLKSDDSSLRVKHDMVVLTSQLPSNAYWSLNSTWLLKWHTTGKSASSSLAVVPIASIDDSTSLRVNSLPIKSLNLHKNVSRNHKQTQKRSGTTKIKLLGYKNISSNYNYLNDSSKNRSFGDSAIKEQKQSIIQSQNNQQVKLSKQQLQPELKQQHVTKPHDEKQPQQTKPLQPQQKSQSQSLQQQQQQQKQALQNVEKRQQQQQKQNSSLQDKPSLKQSQIHKQPHEQKKPQQQLPSQQKDLPPLQGVKQPQQLPPQKQQRQPVEDNPAQQKKDQTIIQPKDLQKQQTKQNLPEQEQKQTQQQSQDKQKQNLQQATKISNRTVDALSQNKAHSAKNNGEKHTVHASSGIPLKPDCIPGYPSTGTFSARQRYLQWQEGKDLDRVTKAIGPDLVLDPGKYLIYRCDTGLMDGCCGWADRVRGILGGYLMANLTGRVFKVEILDQGCSFTSFYIPNKVNWSLPHSIHQALNNASKDIQILDVVNDHSFSEKLAYLNLSNVINSSAKFVYFKGNLNFLVHLRNSQVYKSQLAWMQRVGWHRIHAILFRRLFKLAPKLKSKLDAFLLSAKVSELDRPKPLVCAHVRVGDSIAFFKNFHNRMEFPSLDNVWRFITNKSIELNNQLFQNQTKNIPAGDVWKETKVFVTSDSSKVLDIARNQSFGSAVVAVPGEILHVDKNEAFSPEAKCRGLEKLLLEQAVLMNCDALMISHSGVSTQAASVRSSHSQLYIFTETYDVKPFRLYC</sequence>
<keyword evidence="3" id="KW-1185">Reference proteome</keyword>
<feature type="compositionally biased region" description="Low complexity" evidence="1">
    <location>
        <begin position="192"/>
        <end position="238"/>
    </location>
</feature>
<proteinExistence type="predicted"/>
<evidence type="ECO:0000313" key="2">
    <source>
        <dbReference type="EMBL" id="GFS27660.1"/>
    </source>
</evidence>
<comment type="caution">
    <text evidence="2">The sequence shown here is derived from an EMBL/GenBank/DDBJ whole genome shotgun (WGS) entry which is preliminary data.</text>
</comment>
<feature type="region of interest" description="Disordered" evidence="1">
    <location>
        <begin position="159"/>
        <end position="343"/>
    </location>
</feature>
<protein>
    <recommendedName>
        <fullName evidence="4">L-Fucosyltransferase</fullName>
    </recommendedName>
</protein>
<organism evidence="2 3">
    <name type="scientific">Elysia marginata</name>
    <dbReference type="NCBI Taxonomy" id="1093978"/>
    <lineage>
        <taxon>Eukaryota</taxon>
        <taxon>Metazoa</taxon>
        <taxon>Spiralia</taxon>
        <taxon>Lophotrochozoa</taxon>
        <taxon>Mollusca</taxon>
        <taxon>Gastropoda</taxon>
        <taxon>Heterobranchia</taxon>
        <taxon>Euthyneura</taxon>
        <taxon>Panpulmonata</taxon>
        <taxon>Sacoglossa</taxon>
        <taxon>Placobranchoidea</taxon>
        <taxon>Plakobranchidae</taxon>
        <taxon>Elysia</taxon>
    </lineage>
</organism>
<gene>
    <name evidence="2" type="ORF">ElyMa_005291500</name>
</gene>
<dbReference type="Gene3D" id="3.40.50.11350">
    <property type="match status" value="1"/>
</dbReference>
<feature type="compositionally biased region" description="Polar residues" evidence="1">
    <location>
        <begin position="312"/>
        <end position="321"/>
    </location>
</feature>
<evidence type="ECO:0000313" key="3">
    <source>
        <dbReference type="Proteomes" id="UP000762676"/>
    </source>
</evidence>
<dbReference type="Proteomes" id="UP000762676">
    <property type="component" value="Unassembled WGS sequence"/>
</dbReference>
<evidence type="ECO:0008006" key="4">
    <source>
        <dbReference type="Google" id="ProtNLM"/>
    </source>
</evidence>